<dbReference type="PANTHER" id="PTHR35841">
    <property type="entry name" value="PHOSPHONATES-BINDING PERIPLASMIC PROTEIN"/>
    <property type="match status" value="1"/>
</dbReference>
<gene>
    <name evidence="1" type="ORF">C5750_02645</name>
</gene>
<comment type="caution">
    <text evidence="1">The sequence shown here is derived from an EMBL/GenBank/DDBJ whole genome shotgun (WGS) entry which is preliminary data.</text>
</comment>
<dbReference type="SUPFAM" id="SSF53850">
    <property type="entry name" value="Periplasmic binding protein-like II"/>
    <property type="match status" value="1"/>
</dbReference>
<dbReference type="AlphaFoldDB" id="A0A2S9JXJ3"/>
<dbReference type="RefSeq" id="WP_105732297.1">
    <property type="nucleotide sequence ID" value="NZ_PVBT01000001.1"/>
</dbReference>
<proteinExistence type="predicted"/>
<dbReference type="Pfam" id="PF12974">
    <property type="entry name" value="Phosphonate-bd"/>
    <property type="match status" value="1"/>
</dbReference>
<dbReference type="Gene3D" id="3.40.190.10">
    <property type="entry name" value="Periplasmic binding protein-like II"/>
    <property type="match status" value="1"/>
</dbReference>
<name>A0A2S9JXJ3_9HYPH</name>
<dbReference type="Proteomes" id="UP000238563">
    <property type="component" value="Unassembled WGS sequence"/>
</dbReference>
<protein>
    <submittedName>
        <fullName evidence="1">Phosphate ABC transporter substrate-binding protein</fullName>
    </submittedName>
</protein>
<dbReference type="PANTHER" id="PTHR35841:SF1">
    <property type="entry name" value="PHOSPHONATES-BINDING PERIPLASMIC PROTEIN"/>
    <property type="match status" value="1"/>
</dbReference>
<dbReference type="OrthoDB" id="7353682at2"/>
<accession>A0A2S9JXJ3</accession>
<organism evidence="1 2">
    <name type="scientific">Phyllobacterium myrsinacearum</name>
    <dbReference type="NCBI Taxonomy" id="28101"/>
    <lineage>
        <taxon>Bacteria</taxon>
        <taxon>Pseudomonadati</taxon>
        <taxon>Pseudomonadota</taxon>
        <taxon>Alphaproteobacteria</taxon>
        <taxon>Hyphomicrobiales</taxon>
        <taxon>Phyllobacteriaceae</taxon>
        <taxon>Phyllobacterium</taxon>
    </lineage>
</organism>
<keyword evidence="2" id="KW-1185">Reference proteome</keyword>
<evidence type="ECO:0000313" key="1">
    <source>
        <dbReference type="EMBL" id="PRD58057.1"/>
    </source>
</evidence>
<reference evidence="1 2" key="1">
    <citation type="submission" date="2018-02" db="EMBL/GenBank/DDBJ databases">
        <title>The draft genome of Phyllobacterium myrsinacearum DSM5892.</title>
        <authorList>
            <person name="Li L."/>
            <person name="Liu L."/>
            <person name="Zhang X."/>
            <person name="Wang T."/>
        </authorList>
    </citation>
    <scope>NUCLEOTIDE SEQUENCE [LARGE SCALE GENOMIC DNA]</scope>
    <source>
        <strain evidence="1 2">DSM 5892</strain>
    </source>
</reference>
<evidence type="ECO:0000313" key="2">
    <source>
        <dbReference type="Proteomes" id="UP000238563"/>
    </source>
</evidence>
<sequence length="252" mass="27036">MTPVAALPMYDWPERRAEVDAQWIVLRDRLRARGFDAPDYLTRRNGDLPPVPGGIRDASGAVIAPDPATLPPDELDLPALWRHPALLLAQTCWGPMELGLAAHVHVAGQDDYSGVAGGDEAFYSSAIVMRRGEGLAVAPPRGGEPVLPVDRLRGKRFAFNSPDSMSGYLAMERDLALQGEGFALFARLVETGGHRLSIEAVASGRADVAAIDCKSWALAQRHHEAASALIVVGWTGRRKGLPFVSAFEGVAV</sequence>
<dbReference type="EMBL" id="PVBT01000001">
    <property type="protein sequence ID" value="PRD58057.1"/>
    <property type="molecule type" value="Genomic_DNA"/>
</dbReference>